<reference evidence="10 11" key="1">
    <citation type="journal article" date="2019" name="Nat. Microbiol.">
        <title>Mediterranean grassland soil C-N compound turnover is dependent on rainfall and depth, and is mediated by genomically divergent microorganisms.</title>
        <authorList>
            <person name="Diamond S."/>
            <person name="Andeer P.F."/>
            <person name="Li Z."/>
            <person name="Crits-Christoph A."/>
            <person name="Burstein D."/>
            <person name="Anantharaman K."/>
            <person name="Lane K.R."/>
            <person name="Thomas B.C."/>
            <person name="Pan C."/>
            <person name="Northen T.R."/>
            <person name="Banfield J.F."/>
        </authorList>
    </citation>
    <scope>NUCLEOTIDE SEQUENCE [LARGE SCALE GENOMIC DNA]</scope>
    <source>
        <strain evidence="10">NP_6</strain>
    </source>
</reference>
<dbReference type="InterPro" id="IPR003593">
    <property type="entry name" value="AAA+_ATPase"/>
</dbReference>
<proteinExistence type="predicted"/>
<name>A0A537J5F5_9BACT</name>
<keyword evidence="5" id="KW-0547">Nucleotide-binding</keyword>
<gene>
    <name evidence="10" type="ORF">E6H03_11550</name>
</gene>
<comment type="caution">
    <text evidence="10">The sequence shown here is derived from an EMBL/GenBank/DDBJ whole genome shotgun (WGS) entry which is preliminary data.</text>
</comment>
<keyword evidence="6 10" id="KW-0067">ATP-binding</keyword>
<keyword evidence="1" id="KW-0813">Transport</keyword>
<keyword evidence="8" id="KW-0472">Membrane</keyword>
<feature type="domain" description="ABC transporter" evidence="9">
    <location>
        <begin position="198"/>
        <end position="464"/>
    </location>
</feature>
<protein>
    <submittedName>
        <fullName evidence="10">Sugar ABC transporter ATP-binding protein</fullName>
    </submittedName>
</protein>
<dbReference type="PANTHER" id="PTHR43790:SF3">
    <property type="entry name" value="D-ALLOSE IMPORT ATP-BINDING PROTEIN ALSA-RELATED"/>
    <property type="match status" value="1"/>
</dbReference>
<evidence type="ECO:0000256" key="5">
    <source>
        <dbReference type="ARBA" id="ARBA00022741"/>
    </source>
</evidence>
<dbReference type="Gene3D" id="3.40.50.300">
    <property type="entry name" value="P-loop containing nucleotide triphosphate hydrolases"/>
    <property type="match status" value="2"/>
</dbReference>
<dbReference type="GO" id="GO:0016887">
    <property type="term" value="F:ATP hydrolysis activity"/>
    <property type="evidence" value="ECO:0007669"/>
    <property type="project" value="InterPro"/>
</dbReference>
<dbReference type="InterPro" id="IPR050107">
    <property type="entry name" value="ABC_carbohydrate_import_ATPase"/>
</dbReference>
<dbReference type="EMBL" id="VBAN01000390">
    <property type="protein sequence ID" value="TMI78725.1"/>
    <property type="molecule type" value="Genomic_DNA"/>
</dbReference>
<feature type="non-terminal residue" evidence="10">
    <location>
        <position position="1"/>
    </location>
</feature>
<evidence type="ECO:0000313" key="11">
    <source>
        <dbReference type="Proteomes" id="UP000318093"/>
    </source>
</evidence>
<evidence type="ECO:0000256" key="2">
    <source>
        <dbReference type="ARBA" id="ARBA00022475"/>
    </source>
</evidence>
<dbReference type="AlphaFoldDB" id="A0A537J5F5"/>
<dbReference type="InterPro" id="IPR003439">
    <property type="entry name" value="ABC_transporter-like_ATP-bd"/>
</dbReference>
<keyword evidence="3" id="KW-0762">Sugar transport</keyword>
<evidence type="ECO:0000256" key="1">
    <source>
        <dbReference type="ARBA" id="ARBA00022448"/>
    </source>
</evidence>
<dbReference type="CDD" id="cd03216">
    <property type="entry name" value="ABC_Carb_Monos_I"/>
    <property type="match status" value="1"/>
</dbReference>
<dbReference type="Pfam" id="PF00005">
    <property type="entry name" value="ABC_tran"/>
    <property type="match status" value="2"/>
</dbReference>
<evidence type="ECO:0000256" key="7">
    <source>
        <dbReference type="ARBA" id="ARBA00022967"/>
    </source>
</evidence>
<dbReference type="InterPro" id="IPR027417">
    <property type="entry name" value="P-loop_NTPase"/>
</dbReference>
<evidence type="ECO:0000256" key="6">
    <source>
        <dbReference type="ARBA" id="ARBA00022840"/>
    </source>
</evidence>
<keyword evidence="2" id="KW-1003">Cell membrane</keyword>
<dbReference type="SMART" id="SM00382">
    <property type="entry name" value="AAA"/>
    <property type="match status" value="2"/>
</dbReference>
<organism evidence="10 11">
    <name type="scientific">Candidatus Segetimicrobium genomatis</name>
    <dbReference type="NCBI Taxonomy" id="2569760"/>
    <lineage>
        <taxon>Bacteria</taxon>
        <taxon>Bacillati</taxon>
        <taxon>Candidatus Sysuimicrobiota</taxon>
        <taxon>Candidatus Sysuimicrobiia</taxon>
        <taxon>Candidatus Sysuimicrobiales</taxon>
        <taxon>Candidatus Segetimicrobiaceae</taxon>
        <taxon>Candidatus Segetimicrobium</taxon>
    </lineage>
</organism>
<dbReference type="PANTHER" id="PTHR43790">
    <property type="entry name" value="CARBOHYDRATE TRANSPORT ATP-BINDING PROTEIN MG119-RELATED"/>
    <property type="match status" value="1"/>
</dbReference>
<dbReference type="GO" id="GO:0005524">
    <property type="term" value="F:ATP binding"/>
    <property type="evidence" value="ECO:0007669"/>
    <property type="project" value="UniProtKB-KW"/>
</dbReference>
<feature type="domain" description="ABC transporter" evidence="9">
    <location>
        <begin position="2"/>
        <end position="206"/>
    </location>
</feature>
<evidence type="ECO:0000256" key="4">
    <source>
        <dbReference type="ARBA" id="ARBA00022737"/>
    </source>
</evidence>
<sequence>HVLAGANGAGKSTLIKVLAGVYPPDEGQLYMHDRPVHFRSPQEARAHGIAVIYQEFSLVPDLSVAENIFMGREQLKDTLLRRVDFRRQDAEAQAALARLGVEIDPRTSVRRLSVSQQQEVEAAKALSQAARIVIMDEPTAALTWNEIQNLFRIIRQLKTEGVAILYVSHRLEEAAQIGDRVTVLRDGRHVQTLPMPEVTHEDLVRLMIGRVSPDSPRPRRSHGPMVLEVDGASRRAAFHGVSLTLRRGEILGITGLVGSGRTELLRCIFGADPLDAGTIRVRGTPVHLRSPADAIRHGIFLIPEDRKMQGLVQVLSVLHNVSLASLPGFSRLLGLDLGSERRRAADLCRRLGVVAPSLFTQAMTLSGGNQQKVVVAKGLCADPAILLFDEPTRGVDVRGKGEIHRIIDELAEAGTAIIVVSSELDEVLGLSDRLLVMRRGEIVAEVPRDRFDHERVLQYAVLGRDAQRDGHTSGH</sequence>
<dbReference type="InterPro" id="IPR017871">
    <property type="entry name" value="ABC_transporter-like_CS"/>
</dbReference>
<keyword evidence="4" id="KW-0677">Repeat</keyword>
<dbReference type="CDD" id="cd03215">
    <property type="entry name" value="ABC_Carb_Monos_II"/>
    <property type="match status" value="1"/>
</dbReference>
<dbReference type="Proteomes" id="UP000318093">
    <property type="component" value="Unassembled WGS sequence"/>
</dbReference>
<evidence type="ECO:0000256" key="3">
    <source>
        <dbReference type="ARBA" id="ARBA00022597"/>
    </source>
</evidence>
<dbReference type="SUPFAM" id="SSF52540">
    <property type="entry name" value="P-loop containing nucleoside triphosphate hydrolases"/>
    <property type="match status" value="2"/>
</dbReference>
<dbReference type="PROSITE" id="PS50893">
    <property type="entry name" value="ABC_TRANSPORTER_2"/>
    <property type="match status" value="2"/>
</dbReference>
<evidence type="ECO:0000259" key="9">
    <source>
        <dbReference type="PROSITE" id="PS50893"/>
    </source>
</evidence>
<evidence type="ECO:0000256" key="8">
    <source>
        <dbReference type="ARBA" id="ARBA00023136"/>
    </source>
</evidence>
<keyword evidence="7" id="KW-1278">Translocase</keyword>
<accession>A0A537J5F5</accession>
<dbReference type="PROSITE" id="PS00211">
    <property type="entry name" value="ABC_TRANSPORTER_1"/>
    <property type="match status" value="1"/>
</dbReference>
<evidence type="ECO:0000313" key="10">
    <source>
        <dbReference type="EMBL" id="TMI78725.1"/>
    </source>
</evidence>